<dbReference type="Proteomes" id="UP001066276">
    <property type="component" value="Chromosome 11"/>
</dbReference>
<evidence type="ECO:0000313" key="1">
    <source>
        <dbReference type="EMBL" id="KAJ1089975.1"/>
    </source>
</evidence>
<accession>A0AAV7LR64</accession>
<proteinExistence type="predicted"/>
<evidence type="ECO:0000313" key="2">
    <source>
        <dbReference type="Proteomes" id="UP001066276"/>
    </source>
</evidence>
<dbReference type="EMBL" id="JANPWB010000015">
    <property type="protein sequence ID" value="KAJ1089975.1"/>
    <property type="molecule type" value="Genomic_DNA"/>
</dbReference>
<keyword evidence="2" id="KW-1185">Reference proteome</keyword>
<comment type="caution">
    <text evidence="1">The sequence shown here is derived from an EMBL/GenBank/DDBJ whole genome shotgun (WGS) entry which is preliminary data.</text>
</comment>
<reference evidence="1" key="1">
    <citation type="journal article" date="2022" name="bioRxiv">
        <title>Sequencing and chromosome-scale assembly of the giantPleurodeles waltlgenome.</title>
        <authorList>
            <person name="Brown T."/>
            <person name="Elewa A."/>
            <person name="Iarovenko S."/>
            <person name="Subramanian E."/>
            <person name="Araus A.J."/>
            <person name="Petzold A."/>
            <person name="Susuki M."/>
            <person name="Suzuki K.-i.T."/>
            <person name="Hayashi T."/>
            <person name="Toyoda A."/>
            <person name="Oliveira C."/>
            <person name="Osipova E."/>
            <person name="Leigh N.D."/>
            <person name="Simon A."/>
            <person name="Yun M.H."/>
        </authorList>
    </citation>
    <scope>NUCLEOTIDE SEQUENCE</scope>
    <source>
        <strain evidence="1">20211129_DDA</strain>
        <tissue evidence="1">Liver</tissue>
    </source>
</reference>
<name>A0AAV7LR64_PLEWA</name>
<protein>
    <submittedName>
        <fullName evidence="1">Uncharacterized protein</fullName>
    </submittedName>
</protein>
<organism evidence="1 2">
    <name type="scientific">Pleurodeles waltl</name>
    <name type="common">Iberian ribbed newt</name>
    <dbReference type="NCBI Taxonomy" id="8319"/>
    <lineage>
        <taxon>Eukaryota</taxon>
        <taxon>Metazoa</taxon>
        <taxon>Chordata</taxon>
        <taxon>Craniata</taxon>
        <taxon>Vertebrata</taxon>
        <taxon>Euteleostomi</taxon>
        <taxon>Amphibia</taxon>
        <taxon>Batrachia</taxon>
        <taxon>Caudata</taxon>
        <taxon>Salamandroidea</taxon>
        <taxon>Salamandridae</taxon>
        <taxon>Pleurodelinae</taxon>
        <taxon>Pleurodeles</taxon>
    </lineage>
</organism>
<sequence>MTAPRLMTAPQFTAILPNLPQHESPKITRGAPAYLTGALVKSTALRFISRRTPPTISTGDPTDKDVRQLFAYPIEENVNESLQAEQY</sequence>
<dbReference type="AlphaFoldDB" id="A0AAV7LR64"/>
<gene>
    <name evidence="1" type="ORF">NDU88_003115</name>
</gene>